<evidence type="ECO:0000313" key="2">
    <source>
        <dbReference type="Proteomes" id="UP000234585"/>
    </source>
</evidence>
<dbReference type="AlphaFoldDB" id="A0A2I2FCJ5"/>
<dbReference type="EMBL" id="KZ559136">
    <property type="protein sequence ID" value="PLB38359.1"/>
    <property type="molecule type" value="Genomic_DNA"/>
</dbReference>
<reference evidence="1 2" key="1">
    <citation type="submission" date="2017-12" db="EMBL/GenBank/DDBJ databases">
        <authorList>
            <consortium name="DOE Joint Genome Institute"/>
            <person name="Haridas S."/>
            <person name="Kjaerbolling I."/>
            <person name="Vesth T.C."/>
            <person name="Frisvad J.C."/>
            <person name="Nybo J.L."/>
            <person name="Theobald S."/>
            <person name="Kuo A."/>
            <person name="Bowyer P."/>
            <person name="Matsuda Y."/>
            <person name="Mondo S."/>
            <person name="Lyhne E.K."/>
            <person name="Kogle M.E."/>
            <person name="Clum A."/>
            <person name="Lipzen A."/>
            <person name="Salamov A."/>
            <person name="Ngan C.Y."/>
            <person name="Daum C."/>
            <person name="Chiniquy J."/>
            <person name="Barry K."/>
            <person name="LaButti K."/>
            <person name="Simmons B.A."/>
            <person name="Magnuson J.K."/>
            <person name="Mortensen U.H."/>
            <person name="Larsen T.O."/>
            <person name="Grigoriev I.V."/>
            <person name="Baker S.E."/>
            <person name="Andersen M.R."/>
            <person name="Nordberg H.P."/>
            <person name="Cantor M.N."/>
            <person name="Hua S.X."/>
        </authorList>
    </citation>
    <scope>NUCLEOTIDE SEQUENCE [LARGE SCALE GENOMIC DNA]</scope>
    <source>
        <strain evidence="1 2">CBS 102.13</strain>
    </source>
</reference>
<dbReference type="GeneID" id="36519673"/>
<keyword evidence="2" id="KW-1185">Reference proteome</keyword>
<proteinExistence type="predicted"/>
<dbReference type="RefSeq" id="XP_024672371.1">
    <property type="nucleotide sequence ID" value="XM_024812513.1"/>
</dbReference>
<name>A0A2I2FCJ5_ASPCN</name>
<evidence type="ECO:0000313" key="1">
    <source>
        <dbReference type="EMBL" id="PLB38359.1"/>
    </source>
</evidence>
<gene>
    <name evidence="1" type="ORF">BDW47DRAFT_105260</name>
</gene>
<protein>
    <submittedName>
        <fullName evidence="1">Uncharacterized protein</fullName>
    </submittedName>
</protein>
<sequence length="94" mass="10746">MLGPDPIWTHCYTMLLCGNELFVPAFTEKISRIGHWAFSTEVVYSVRQRQPVQDFRKWPASTTVQGRSKKQICLRWDTGSSNSTTLMPVTTRPA</sequence>
<dbReference type="Proteomes" id="UP000234585">
    <property type="component" value="Unassembled WGS sequence"/>
</dbReference>
<organism evidence="1 2">
    <name type="scientific">Aspergillus candidus</name>
    <dbReference type="NCBI Taxonomy" id="41067"/>
    <lineage>
        <taxon>Eukaryota</taxon>
        <taxon>Fungi</taxon>
        <taxon>Dikarya</taxon>
        <taxon>Ascomycota</taxon>
        <taxon>Pezizomycotina</taxon>
        <taxon>Eurotiomycetes</taxon>
        <taxon>Eurotiomycetidae</taxon>
        <taxon>Eurotiales</taxon>
        <taxon>Aspergillaceae</taxon>
        <taxon>Aspergillus</taxon>
        <taxon>Aspergillus subgen. Circumdati</taxon>
    </lineage>
</organism>
<accession>A0A2I2FCJ5</accession>